<gene>
    <name evidence="1" type="ORF">D9615_009935</name>
</gene>
<dbReference type="PANTHER" id="PTHR31912:SF34">
    <property type="entry name" value="NOTOCHORD-RELATED PROTEIN"/>
    <property type="match status" value="1"/>
</dbReference>
<dbReference type="OrthoDB" id="2506088at2759"/>
<accession>A0A8H5GZL2</accession>
<evidence type="ECO:0000313" key="1">
    <source>
        <dbReference type="EMBL" id="KAF5373978.1"/>
    </source>
</evidence>
<name>A0A8H5GZL2_9AGAR</name>
<dbReference type="Proteomes" id="UP000565441">
    <property type="component" value="Unassembled WGS sequence"/>
</dbReference>
<dbReference type="EMBL" id="JAACJP010000038">
    <property type="protein sequence ID" value="KAF5373978.1"/>
    <property type="molecule type" value="Genomic_DNA"/>
</dbReference>
<evidence type="ECO:0000313" key="2">
    <source>
        <dbReference type="Proteomes" id="UP000565441"/>
    </source>
</evidence>
<comment type="caution">
    <text evidence="1">The sequence shown here is derived from an EMBL/GenBank/DDBJ whole genome shotgun (WGS) entry which is preliminary data.</text>
</comment>
<keyword evidence="2" id="KW-1185">Reference proteome</keyword>
<protein>
    <submittedName>
        <fullName evidence="1">Uncharacterized protein</fullName>
    </submittedName>
</protein>
<reference evidence="1 2" key="1">
    <citation type="journal article" date="2020" name="ISME J.">
        <title>Uncovering the hidden diversity of litter-decomposition mechanisms in mushroom-forming fungi.</title>
        <authorList>
            <person name="Floudas D."/>
            <person name="Bentzer J."/>
            <person name="Ahren D."/>
            <person name="Johansson T."/>
            <person name="Persson P."/>
            <person name="Tunlid A."/>
        </authorList>
    </citation>
    <scope>NUCLEOTIDE SEQUENCE [LARGE SCALE GENOMIC DNA]</scope>
    <source>
        <strain evidence="1 2">CBS 661.87</strain>
    </source>
</reference>
<dbReference type="PANTHER" id="PTHR31912">
    <property type="entry name" value="IP13529P"/>
    <property type="match status" value="1"/>
</dbReference>
<sequence length="1173" mass="132005">MCALDYPGSWILRKNFSAHRKAAIHVRSEGLNRVAIEADVPVLAEEEFVIFNDVNMAPQPRPQAGPCSIEEKEMWDHFDRGGVTFDAGEDPDLLGQQQHQDLERKADMWGIWAGREALADDMDLNDTWKETEEEDLLAEIMRGIELGHEGVEGEGSKHDGEQTTAPWFPYKSKLVFLLDTIDNFPRLRISGSLMRILLWLLREVGVSDVPSFDLLRKIQKNLREESGIPTVHWMSPKGNAYSFNDIGVMVAKDWANPLVRPHIKCYPVIPAGGIISEIWHASRWRNDIDRHLLSPMYDDGIRHYFIDELAQLKDGNFVVPLRWLEDVDGQIVADAWRVDIGEDSRATVIDTTTVIIHTEELVGNYLELVHENLVPEWSAASTDAGHPSRMPNPDRALAEGDPIYTSFVDIFGDDVSGNRSKSWNKHWNIYFSHRNLPRKLLHQQYHTHFVSTSTHASIPEQFQGVKSIIRSTHTTPIKVRDTDTGNQIRLKIYGNCGPGDNPAQSETCGHIGVKGNYPCRKCHGGGTQKFKEGDEGFHNMFLAGKPRSSEETLAEVKSQVKAACLGVAQTVKDAQTESGVKDAYTQYWIDTLIERARAMQKDNPTISAATIQAELMNWVHGHEDAIYNSFLTLDGFDVSRDTPVEILHTILLGVVKYLWHGSHTSWTTTQKKIYAVRLQATNSRGLSIHNIRANYIMQYANSLIGRQLKTLAQVNVFHVYDLIDPQQFQLTKAIGELSSLLWFPEIRNLQEYLSDIDVAVANVLDITALIDPSKVISKIKYHLLVHMREDIIRFGPLVGVATEVFESFNAIFRYCSILSNHLAPSRDIAYKMSALETMKHFLSGGWWKTGSLHDQWVQPGPSIRRFMVSNPVLQALCGWTDNKALIPGTVKSEPPKRGLNRQLLPQVLLPWAETAGSQAINNTPPCNDRTWRKCKYVVAQSEDQCVVGSWVFAKSPLVANGTPIPGQIIEILQDSSCSSALVVIDVFRVGSARDELFGMPVLSRPFSEMRRHVVGALNVLFEFNVQHDCCHSKCEASGERSIMQERIASGCTEAFIVHKEIDRYLINIHAFHNAHLIRATLPRDLTKPIPFRLNREEHHSTIAASLRTVQEAKRAKTAAQAAARKAKVAEKVGAIVPRVLKRRRMDEQESDGDEDIRTILVDTEVDDGGYPFG</sequence>
<dbReference type="AlphaFoldDB" id="A0A8H5GZL2"/>
<organism evidence="1 2">
    <name type="scientific">Tricholomella constricta</name>
    <dbReference type="NCBI Taxonomy" id="117010"/>
    <lineage>
        <taxon>Eukaryota</taxon>
        <taxon>Fungi</taxon>
        <taxon>Dikarya</taxon>
        <taxon>Basidiomycota</taxon>
        <taxon>Agaricomycotina</taxon>
        <taxon>Agaricomycetes</taxon>
        <taxon>Agaricomycetidae</taxon>
        <taxon>Agaricales</taxon>
        <taxon>Tricholomatineae</taxon>
        <taxon>Lyophyllaceae</taxon>
        <taxon>Tricholomella</taxon>
    </lineage>
</organism>
<proteinExistence type="predicted"/>